<keyword evidence="4" id="KW-1185">Reference proteome</keyword>
<dbReference type="InterPro" id="IPR036397">
    <property type="entry name" value="RNaseH_sf"/>
</dbReference>
<feature type="domain" description="Tc1-like transposase DDE" evidence="2">
    <location>
        <begin position="966"/>
        <end position="1105"/>
    </location>
</feature>
<proteinExistence type="predicted"/>
<dbReference type="OrthoDB" id="2576233at2759"/>
<sequence length="1141" mass="130180">MTICAGCRVEFNSVIGHSIHLRRTTNPPCRELYVQSRSYLPHLDDSDSDFFDDTSFLKPPQSPTSSNAGFKATPETVYFKGDFFGDDYREEDFNIIRDEEEELGQVLPQDSSDDDDEYDHVDSWEPPPLMAISRSPSPIGEIDDEDAEEEPGPFVGVRKEAEARFLAAPTVVTFQDAFPGSTAGAAVPVAVISPGLYNQYKRQFGSTEANIWAPFRSKLDWEIVRWAKLRGPGSTALTELLKLDNLQERLGLSFKDSPDLNKIIDSQLPSRPRFQRKEIVIGGEAYDVYFRDIIECIKALYSDPQFTQLLVFLPERHYADKDQNVRLFHDMHTGKWWWETQKNVERNTPGATIIPIILSSDKTVVTLFGNKTAYPIYLTIGSLPKEIRRKPSCHGYILIGYLPTTRLEQITNKASRRRVASNLFHACLSRIIEPLKEAGITGIHMASGDGIIRRCHPIFACYVGDYPEQLLVTLVKNGECPTCEVPHDELGANCDVRHAHQNLDKVLDALASLDEGSTIFARKCREAGVKPVVSPFWEDLPYANIYYAITPDILHELYQGVIKHLVGWIVEIYGAVEIDARCRRLPPNHNIRLFVKGISMLSRVTGHEHDQICRFILGIIIDIPLPNNRSPARLICAVRALLDFLYISQYPIHSTETLNSLDTSLQAFHDNKSIFVDLEIRSNFNIPKLHKAKHYRLAIEALGTTDNYNTEYTERLHIDLAKDAYRSTNHKDEFTQMTKWLERKEKIVYHEKFIQWRLAGEPPPADTTWHPPLYTHRPRIHMSAHPSARGVPLDRLVSDYGAMFFKPALARYIVRMNDPSLTSAPQIERRAQDLNLPFNTVSVYHGIKFWNSDAQGREATSDLLDSVHVRPERLNNRNKKVPARFDTDAIEDLHALIQETPSLYLDELRDWLALEHDLPISITSLHDNLRDLGLTFKLLRKAATERDDTLRSDWMYHVTRNFTAEQIVVLDESSKDGRTFVRHYGRALSGHSPVTRTSLDRGTRYSILPALTLEGYIAVRVVEGSIDGAEFYDFIVNDVLPCMNPFPGPRSVLMLDNCRTHKSIALREAVEVSGCVLLFLPPYSPDYSPIEESFSCLKKYLRRHYARFQGSRFPEQDILEVCFTIITPEKSRGWFRDCGYL</sequence>
<dbReference type="InterPro" id="IPR038717">
    <property type="entry name" value="Tc1-like_DDE_dom"/>
</dbReference>
<feature type="compositionally biased region" description="Acidic residues" evidence="1">
    <location>
        <begin position="141"/>
        <end position="151"/>
    </location>
</feature>
<gene>
    <name evidence="3" type="ORF">D9615_002285</name>
</gene>
<dbReference type="NCBIfam" id="NF033545">
    <property type="entry name" value="transpos_IS630"/>
    <property type="match status" value="1"/>
</dbReference>
<dbReference type="AlphaFoldDB" id="A0A8H5M9Y4"/>
<dbReference type="InterPro" id="IPR041078">
    <property type="entry name" value="Plavaka"/>
</dbReference>
<dbReference type="Gene3D" id="3.30.420.10">
    <property type="entry name" value="Ribonuclease H-like superfamily/Ribonuclease H"/>
    <property type="match status" value="1"/>
</dbReference>
<evidence type="ECO:0000256" key="1">
    <source>
        <dbReference type="SAM" id="MobiDB-lite"/>
    </source>
</evidence>
<name>A0A8H5M9Y4_9AGAR</name>
<dbReference type="EMBL" id="JAACJP010000003">
    <property type="protein sequence ID" value="KAF5386197.1"/>
    <property type="molecule type" value="Genomic_DNA"/>
</dbReference>
<evidence type="ECO:0000313" key="4">
    <source>
        <dbReference type="Proteomes" id="UP000565441"/>
    </source>
</evidence>
<evidence type="ECO:0000313" key="3">
    <source>
        <dbReference type="EMBL" id="KAF5386197.1"/>
    </source>
</evidence>
<feature type="region of interest" description="Disordered" evidence="1">
    <location>
        <begin position="101"/>
        <end position="151"/>
    </location>
</feature>
<comment type="caution">
    <text evidence="3">The sequence shown here is derived from an EMBL/GenBank/DDBJ whole genome shotgun (WGS) entry which is preliminary data.</text>
</comment>
<accession>A0A8H5M9Y4</accession>
<dbReference type="PANTHER" id="PTHR46564">
    <property type="entry name" value="TRANSPOSASE"/>
    <property type="match status" value="1"/>
</dbReference>
<dbReference type="InterPro" id="IPR047655">
    <property type="entry name" value="Transpos_IS630-like"/>
</dbReference>
<organism evidence="3 4">
    <name type="scientific">Tricholomella constricta</name>
    <dbReference type="NCBI Taxonomy" id="117010"/>
    <lineage>
        <taxon>Eukaryota</taxon>
        <taxon>Fungi</taxon>
        <taxon>Dikarya</taxon>
        <taxon>Basidiomycota</taxon>
        <taxon>Agaricomycotina</taxon>
        <taxon>Agaricomycetes</taxon>
        <taxon>Agaricomycetidae</taxon>
        <taxon>Agaricales</taxon>
        <taxon>Tricholomatineae</taxon>
        <taxon>Lyophyllaceae</taxon>
        <taxon>Tricholomella</taxon>
    </lineage>
</organism>
<dbReference type="GO" id="GO:0003676">
    <property type="term" value="F:nucleic acid binding"/>
    <property type="evidence" value="ECO:0007669"/>
    <property type="project" value="InterPro"/>
</dbReference>
<dbReference type="Proteomes" id="UP000565441">
    <property type="component" value="Unassembled WGS sequence"/>
</dbReference>
<reference evidence="3 4" key="1">
    <citation type="journal article" date="2020" name="ISME J.">
        <title>Uncovering the hidden diversity of litter-decomposition mechanisms in mushroom-forming fungi.</title>
        <authorList>
            <person name="Floudas D."/>
            <person name="Bentzer J."/>
            <person name="Ahren D."/>
            <person name="Johansson T."/>
            <person name="Persson P."/>
            <person name="Tunlid A."/>
        </authorList>
    </citation>
    <scope>NUCLEOTIDE SEQUENCE [LARGE SCALE GENOMIC DNA]</scope>
    <source>
        <strain evidence="3 4">CBS 661.87</strain>
    </source>
</reference>
<dbReference type="PANTHER" id="PTHR46564:SF1">
    <property type="entry name" value="TRANSPOSASE"/>
    <property type="match status" value="1"/>
</dbReference>
<evidence type="ECO:0000259" key="2">
    <source>
        <dbReference type="Pfam" id="PF13358"/>
    </source>
</evidence>
<protein>
    <recommendedName>
        <fullName evidence="2">Tc1-like transposase DDE domain-containing protein</fullName>
    </recommendedName>
</protein>
<dbReference type="Pfam" id="PF13358">
    <property type="entry name" value="DDE_3"/>
    <property type="match status" value="1"/>
</dbReference>
<dbReference type="Pfam" id="PF18759">
    <property type="entry name" value="Plavaka"/>
    <property type="match status" value="1"/>
</dbReference>